<dbReference type="PANTHER" id="PTHR47372">
    <property type="entry name" value="DAUER UP-REGULATED-RELATED"/>
    <property type="match status" value="1"/>
</dbReference>
<dbReference type="InterPro" id="IPR022062">
    <property type="entry name" value="DUF3618"/>
</dbReference>
<evidence type="ECO:0000313" key="2">
    <source>
        <dbReference type="EMBL" id="NJC69480.1"/>
    </source>
</evidence>
<reference evidence="2 3" key="1">
    <citation type="submission" date="2020-03" db="EMBL/GenBank/DDBJ databases">
        <title>WGS of the type strain of Planosporangium spp.</title>
        <authorList>
            <person name="Thawai C."/>
        </authorList>
    </citation>
    <scope>NUCLEOTIDE SEQUENCE [LARGE SCALE GENOMIC DNA]</scope>
    <source>
        <strain evidence="2 3">TBRC 5610</strain>
    </source>
</reference>
<dbReference type="Gene3D" id="1.10.287.700">
    <property type="entry name" value="Helix hairpin bin"/>
    <property type="match status" value="1"/>
</dbReference>
<protein>
    <submittedName>
        <fullName evidence="2">DUF3618 domain-containing protein</fullName>
    </submittedName>
</protein>
<keyword evidence="3" id="KW-1185">Reference proteome</keyword>
<evidence type="ECO:0000256" key="1">
    <source>
        <dbReference type="SAM" id="MobiDB-lite"/>
    </source>
</evidence>
<evidence type="ECO:0000313" key="3">
    <source>
        <dbReference type="Proteomes" id="UP000722989"/>
    </source>
</evidence>
<dbReference type="RefSeq" id="WP_167924340.1">
    <property type="nucleotide sequence ID" value="NZ_JAATVY010000003.1"/>
</dbReference>
<dbReference type="PANTHER" id="PTHR47372:SF54">
    <property type="entry name" value="OS04G0610600 PROTEIN"/>
    <property type="match status" value="1"/>
</dbReference>
<feature type="region of interest" description="Disordered" evidence="1">
    <location>
        <begin position="188"/>
        <end position="211"/>
    </location>
</feature>
<gene>
    <name evidence="2" type="ORF">HC031_07065</name>
</gene>
<accession>A0ABX0XU08</accession>
<dbReference type="EMBL" id="JAATVY010000003">
    <property type="protein sequence ID" value="NJC69480.1"/>
    <property type="molecule type" value="Genomic_DNA"/>
</dbReference>
<dbReference type="Proteomes" id="UP000722989">
    <property type="component" value="Unassembled WGS sequence"/>
</dbReference>
<comment type="caution">
    <text evidence="2">The sequence shown here is derived from an EMBL/GenBank/DDBJ whole genome shotgun (WGS) entry which is preliminary data.</text>
</comment>
<name>A0ABX0XU08_9ACTN</name>
<sequence length="211" mass="22638">MAEEPDRIRDDIERTRATLARDVDRLADRTSPTRVAQRRWTAVKEKVRGVSDKVMGTSYDTTHSVQDMAGQAGDKASYLANRVSDKASDAAGEVADTVRRAPRAVASKTQGNPIAAGVIAFGVGLLAASLIPESDVERRAARQLRDNAGDLVDRVREPLMESAQQVKDEMSGTVREAVGQVKDTAMDAAQTTAQEAKSSAQDAAEQVRSAT</sequence>
<organism evidence="2 3">
    <name type="scientific">Planosporangium thailandense</name>
    <dbReference type="NCBI Taxonomy" id="765197"/>
    <lineage>
        <taxon>Bacteria</taxon>
        <taxon>Bacillati</taxon>
        <taxon>Actinomycetota</taxon>
        <taxon>Actinomycetes</taxon>
        <taxon>Micromonosporales</taxon>
        <taxon>Micromonosporaceae</taxon>
        <taxon>Planosporangium</taxon>
    </lineage>
</organism>
<dbReference type="Pfam" id="PF12277">
    <property type="entry name" value="DUF3618"/>
    <property type="match status" value="1"/>
</dbReference>
<proteinExistence type="predicted"/>